<organism evidence="2 3">
    <name type="scientific">Colletotrichum noveboracense</name>
    <dbReference type="NCBI Taxonomy" id="2664923"/>
    <lineage>
        <taxon>Eukaryota</taxon>
        <taxon>Fungi</taxon>
        <taxon>Dikarya</taxon>
        <taxon>Ascomycota</taxon>
        <taxon>Pezizomycotina</taxon>
        <taxon>Sordariomycetes</taxon>
        <taxon>Hypocreomycetidae</taxon>
        <taxon>Glomerellales</taxon>
        <taxon>Glomerellaceae</taxon>
        <taxon>Colletotrichum</taxon>
        <taxon>Colletotrichum gloeosporioides species complex</taxon>
    </lineage>
</organism>
<feature type="region of interest" description="Disordered" evidence="1">
    <location>
        <begin position="527"/>
        <end position="640"/>
    </location>
</feature>
<dbReference type="Proteomes" id="UP001152533">
    <property type="component" value="Unassembled WGS sequence"/>
</dbReference>
<proteinExistence type="predicted"/>
<feature type="compositionally biased region" description="Basic and acidic residues" evidence="1">
    <location>
        <begin position="225"/>
        <end position="244"/>
    </location>
</feature>
<sequence length="652" mass="71212">MAAQPEFSRKWSWRTDLHAYDDGLGDARQPNQILMFSGHENHKTVRSALIDRLRNGTAKGTTNLPTSQELGEGNSRKARRGLWVGWHLPLEVAAESSQAIQGLSIKKLIEKEASNEQLEAVTVSQSSPTALKAIVSMDTRKRLQYYALAEPDSRTGICKAFQLKGGTTGVYFFPEFRDPDDNLIDANKRCRAWAASIMEAAGKKEDDNDEDDGSGQDDEHDDNGDDTKGKENKPAKQKSDEGKGKSKIKTGLSMSNKGKSAVAGVGVGAASSFGTQTQNDLWNASASTFPPSGASRITELKARLADLRLKMSPKLYNEIRVEMEGLTKVNFPPFPDLAYLWSFICKRRLNLRRARLAVDEFFRLYSHLNHQSLTKLNPFLVHAASVVLRSDTEGIVTLSLDTVKDFLVTLAYICDARYADEAEVKTKVFLAFEMVREQPDAFPQSNETTHQDRIRTFLTDAIDNMERQLVVHVENSRLAASLGAGQHTTGAAIVDRWVKRLREPASGRMQEPPRPSKRLRQLVVDEDEHESLPEAELDGPGSNASSNGDSLAAAGSTGDSAGTPSHQHAEGENLCSSSRPAPDDFHDASSHIAEPSTVEVKPSGQGTPPGTPPGTPNSDSHLSDPESLVTGPGSPKDSDSLAVLQLFNELEN</sequence>
<reference evidence="2" key="1">
    <citation type="submission" date="2022-08" db="EMBL/GenBank/DDBJ databases">
        <authorList>
            <person name="Giroux E."/>
            <person name="Giroux E."/>
        </authorList>
    </citation>
    <scope>NUCLEOTIDE SEQUENCE</scope>
    <source>
        <strain evidence="2">H1091258</strain>
    </source>
</reference>
<dbReference type="AlphaFoldDB" id="A0A9W4RY86"/>
<protein>
    <submittedName>
        <fullName evidence="2">Uncharacterized protein</fullName>
    </submittedName>
</protein>
<evidence type="ECO:0000256" key="1">
    <source>
        <dbReference type="SAM" id="MobiDB-lite"/>
    </source>
</evidence>
<evidence type="ECO:0000313" key="3">
    <source>
        <dbReference type="Proteomes" id="UP001152533"/>
    </source>
</evidence>
<keyword evidence="3" id="KW-1185">Reference proteome</keyword>
<feature type="compositionally biased region" description="Acidic residues" evidence="1">
    <location>
        <begin position="207"/>
        <end position="224"/>
    </location>
</feature>
<feature type="region of interest" description="Disordered" evidence="1">
    <location>
        <begin position="201"/>
        <end position="255"/>
    </location>
</feature>
<feature type="compositionally biased region" description="Low complexity" evidence="1">
    <location>
        <begin position="548"/>
        <end position="565"/>
    </location>
</feature>
<comment type="caution">
    <text evidence="2">The sequence shown here is derived from an EMBL/GenBank/DDBJ whole genome shotgun (WGS) entry which is preliminary data.</text>
</comment>
<feature type="compositionally biased region" description="Acidic residues" evidence="1">
    <location>
        <begin position="527"/>
        <end position="537"/>
    </location>
</feature>
<evidence type="ECO:0000313" key="2">
    <source>
        <dbReference type="EMBL" id="CAI0649683.1"/>
    </source>
</evidence>
<dbReference type="EMBL" id="CAMGZC010000733">
    <property type="protein sequence ID" value="CAI0649683.1"/>
    <property type="molecule type" value="Genomic_DNA"/>
</dbReference>
<name>A0A9W4RY86_9PEZI</name>
<gene>
    <name evidence="2" type="ORF">CGXH109_LOCUS88280</name>
</gene>
<accession>A0A9W4RY86</accession>